<accession>A0A8J4A878</accession>
<comment type="caution">
    <text evidence="1">The sequence shown here is derived from an EMBL/GenBank/DDBJ whole genome shotgun (WGS) entry which is preliminary data.</text>
</comment>
<sequence>MWIVTENAPAGVADLERRARVADGRISPRFLLAACTAAARTGARAGPLAVFARRGAGSSVVLVRRQARSCSVTW</sequence>
<evidence type="ECO:0000313" key="2">
    <source>
        <dbReference type="Proteomes" id="UP000614996"/>
    </source>
</evidence>
<protein>
    <submittedName>
        <fullName evidence="1">Uncharacterized protein</fullName>
    </submittedName>
</protein>
<dbReference type="AlphaFoldDB" id="A0A8J4A878"/>
<organism evidence="1 2">
    <name type="scientific">Actinocatenispora comari</name>
    <dbReference type="NCBI Taxonomy" id="2807577"/>
    <lineage>
        <taxon>Bacteria</taxon>
        <taxon>Bacillati</taxon>
        <taxon>Actinomycetota</taxon>
        <taxon>Actinomycetes</taxon>
        <taxon>Micromonosporales</taxon>
        <taxon>Micromonosporaceae</taxon>
        <taxon>Actinocatenispora</taxon>
    </lineage>
</organism>
<proteinExistence type="predicted"/>
<name>A0A8J4A878_9ACTN</name>
<evidence type="ECO:0000313" key="1">
    <source>
        <dbReference type="EMBL" id="GIL24867.1"/>
    </source>
</evidence>
<keyword evidence="2" id="KW-1185">Reference proteome</keyword>
<dbReference type="Proteomes" id="UP000614996">
    <property type="component" value="Unassembled WGS sequence"/>
</dbReference>
<gene>
    <name evidence="1" type="ORF">NUM_01220</name>
</gene>
<reference evidence="2" key="1">
    <citation type="journal article" date="2021" name="Int. J. Syst. Evol. Microbiol.">
        <title>Actinocatenispora comari sp. nov., an endophytic actinomycete isolated from aerial parts of Comarum salesowianum.</title>
        <authorList>
            <person name="Oyunbileg N."/>
            <person name="Iizaka Y."/>
            <person name="Hamada M."/>
            <person name="Davaapurev B.O."/>
            <person name="Fukumoto A."/>
            <person name="Tsetseg B."/>
            <person name="Kato F."/>
            <person name="Tamura T."/>
            <person name="Batkhuu J."/>
            <person name="Anzai Y."/>
        </authorList>
    </citation>
    <scope>NUCLEOTIDE SEQUENCE [LARGE SCALE GENOMIC DNA]</scope>
    <source>
        <strain evidence="2">NUM-2625</strain>
    </source>
</reference>
<dbReference type="EMBL" id="BOPO01000002">
    <property type="protein sequence ID" value="GIL24867.1"/>
    <property type="molecule type" value="Genomic_DNA"/>
</dbReference>